<dbReference type="AlphaFoldDB" id="A0A4P7D9I2"/>
<dbReference type="InterPro" id="IPR032687">
    <property type="entry name" value="AraC-type_N"/>
</dbReference>
<dbReference type="InterPro" id="IPR020449">
    <property type="entry name" value="Tscrpt_reg_AraC-type_HTH"/>
</dbReference>
<dbReference type="KEGG" id="ppai:E1956_40220"/>
<dbReference type="InterPro" id="IPR018060">
    <property type="entry name" value="HTH_AraC"/>
</dbReference>
<feature type="domain" description="HTH araC/xylS-type" evidence="4">
    <location>
        <begin position="240"/>
        <end position="337"/>
    </location>
</feature>
<keyword evidence="6" id="KW-1185">Reference proteome</keyword>
<name>A0A4P7D9I2_9BURK</name>
<dbReference type="SUPFAM" id="SSF46689">
    <property type="entry name" value="Homeodomain-like"/>
    <property type="match status" value="1"/>
</dbReference>
<reference evidence="5 6" key="1">
    <citation type="submission" date="2019-03" db="EMBL/GenBank/DDBJ databases">
        <title>Paraburkholderia sp. 7MH5, isolated from subtropical forest soil.</title>
        <authorList>
            <person name="Gao Z.-H."/>
            <person name="Qiu L.-H."/>
        </authorList>
    </citation>
    <scope>NUCLEOTIDE SEQUENCE [LARGE SCALE GENOMIC DNA]</scope>
    <source>
        <strain evidence="5 6">7MH5</strain>
    </source>
</reference>
<proteinExistence type="predicted"/>
<evidence type="ECO:0000313" key="6">
    <source>
        <dbReference type="Proteomes" id="UP000295727"/>
    </source>
</evidence>
<evidence type="ECO:0000313" key="5">
    <source>
        <dbReference type="EMBL" id="QBR03362.1"/>
    </source>
</evidence>
<dbReference type="OrthoDB" id="6506763at2"/>
<evidence type="ECO:0000256" key="2">
    <source>
        <dbReference type="ARBA" id="ARBA00023125"/>
    </source>
</evidence>
<dbReference type="PANTHER" id="PTHR47894">
    <property type="entry name" value="HTH-TYPE TRANSCRIPTIONAL REGULATOR GADX"/>
    <property type="match status" value="1"/>
</dbReference>
<evidence type="ECO:0000259" key="4">
    <source>
        <dbReference type="PROSITE" id="PS01124"/>
    </source>
</evidence>
<keyword evidence="3" id="KW-0804">Transcription</keyword>
<gene>
    <name evidence="5" type="ORF">E1956_40220</name>
</gene>
<keyword evidence="1" id="KW-0805">Transcription regulation</keyword>
<dbReference type="PRINTS" id="PR00032">
    <property type="entry name" value="HTHARAC"/>
</dbReference>
<dbReference type="EMBL" id="CP038151">
    <property type="protein sequence ID" value="QBR03362.1"/>
    <property type="molecule type" value="Genomic_DNA"/>
</dbReference>
<dbReference type="RefSeq" id="WP_134758858.1">
    <property type="nucleotide sequence ID" value="NZ_CP038151.1"/>
</dbReference>
<organism evidence="5 6">
    <name type="scientific">Paraburkholderia pallida</name>
    <dbReference type="NCBI Taxonomy" id="2547399"/>
    <lineage>
        <taxon>Bacteria</taxon>
        <taxon>Pseudomonadati</taxon>
        <taxon>Pseudomonadota</taxon>
        <taxon>Betaproteobacteria</taxon>
        <taxon>Burkholderiales</taxon>
        <taxon>Burkholderiaceae</taxon>
        <taxon>Paraburkholderia</taxon>
    </lineage>
</organism>
<dbReference type="PANTHER" id="PTHR47894:SF1">
    <property type="entry name" value="HTH-TYPE TRANSCRIPTIONAL REGULATOR VQSM"/>
    <property type="match status" value="1"/>
</dbReference>
<keyword evidence="2" id="KW-0238">DNA-binding</keyword>
<protein>
    <submittedName>
        <fullName evidence="5">AraC family transcriptional regulator</fullName>
    </submittedName>
</protein>
<sequence length="337" mass="37206">MPTTPHTLPILLAHRTLAGARKHGAMSDEAISSLVNAAGIPPVLLAESGARITARQYAALYALLIEQLDDECIGFLSRPLQRGSFALISRSMLSAPSLELALRRGAHTFRLLQHDLAMHCVRDGELSGFALEARHTGTGSEAFLLEMLARVFWQMLAWLNRGRLPIRRIDFSFAQPAYAASYSAIFPAPLQFNQPVTAVWFDAAALQAPVRRTEEELRAALRHAPGNVILPRPGEHACSDRVKIILRQSEPDWLDLDAVAKCIHVSTSTLQRRLALEGTSFQSLKDELRRDLAIERLATSKVPVAQLAVELGFADATAFNRAFKLWTGSTPGSYRRR</sequence>
<dbReference type="SMART" id="SM00342">
    <property type="entry name" value="HTH_ARAC"/>
    <property type="match status" value="1"/>
</dbReference>
<dbReference type="Pfam" id="PF12625">
    <property type="entry name" value="Arabinose_bd"/>
    <property type="match status" value="1"/>
</dbReference>
<dbReference type="GO" id="GO:0005829">
    <property type="term" value="C:cytosol"/>
    <property type="evidence" value="ECO:0007669"/>
    <property type="project" value="TreeGrafter"/>
</dbReference>
<evidence type="ECO:0000256" key="3">
    <source>
        <dbReference type="ARBA" id="ARBA00023163"/>
    </source>
</evidence>
<dbReference type="GO" id="GO:0000976">
    <property type="term" value="F:transcription cis-regulatory region binding"/>
    <property type="evidence" value="ECO:0007669"/>
    <property type="project" value="TreeGrafter"/>
</dbReference>
<evidence type="ECO:0000256" key="1">
    <source>
        <dbReference type="ARBA" id="ARBA00023015"/>
    </source>
</evidence>
<dbReference type="PROSITE" id="PS01124">
    <property type="entry name" value="HTH_ARAC_FAMILY_2"/>
    <property type="match status" value="1"/>
</dbReference>
<dbReference type="GO" id="GO:0003700">
    <property type="term" value="F:DNA-binding transcription factor activity"/>
    <property type="evidence" value="ECO:0007669"/>
    <property type="project" value="InterPro"/>
</dbReference>
<dbReference type="InterPro" id="IPR009057">
    <property type="entry name" value="Homeodomain-like_sf"/>
</dbReference>
<dbReference type="Gene3D" id="1.10.10.60">
    <property type="entry name" value="Homeodomain-like"/>
    <property type="match status" value="1"/>
</dbReference>
<dbReference type="Proteomes" id="UP000295727">
    <property type="component" value="Chromosome 4"/>
</dbReference>
<accession>A0A4P7D9I2</accession>
<dbReference type="Pfam" id="PF12833">
    <property type="entry name" value="HTH_18"/>
    <property type="match status" value="1"/>
</dbReference>